<reference evidence="5 6" key="1">
    <citation type="journal article" date="2024" name="IMA Fungus">
        <title>Apiospora arundinis, a panoply of carbohydrate-active enzymes and secondary metabolites.</title>
        <authorList>
            <person name="Sorensen T."/>
            <person name="Petersen C."/>
            <person name="Muurmann A.T."/>
            <person name="Christiansen J.V."/>
            <person name="Brundto M.L."/>
            <person name="Overgaard C.K."/>
            <person name="Boysen A.T."/>
            <person name="Wollenberg R.D."/>
            <person name="Larsen T.O."/>
            <person name="Sorensen J.L."/>
            <person name="Nielsen K.L."/>
            <person name="Sondergaard T.E."/>
        </authorList>
    </citation>
    <scope>NUCLEOTIDE SEQUENCE [LARGE SCALE GENOMIC DNA]</scope>
    <source>
        <strain evidence="5 6">AAU 773</strain>
    </source>
</reference>
<evidence type="ECO:0000259" key="4">
    <source>
        <dbReference type="Pfam" id="PF00891"/>
    </source>
</evidence>
<organism evidence="5 6">
    <name type="scientific">Apiospora arundinis</name>
    <dbReference type="NCBI Taxonomy" id="335852"/>
    <lineage>
        <taxon>Eukaryota</taxon>
        <taxon>Fungi</taxon>
        <taxon>Dikarya</taxon>
        <taxon>Ascomycota</taxon>
        <taxon>Pezizomycotina</taxon>
        <taxon>Sordariomycetes</taxon>
        <taxon>Xylariomycetidae</taxon>
        <taxon>Amphisphaeriales</taxon>
        <taxon>Apiosporaceae</taxon>
        <taxon>Apiospora</taxon>
    </lineage>
</organism>
<keyword evidence="6" id="KW-1185">Reference proteome</keyword>
<evidence type="ECO:0000256" key="2">
    <source>
        <dbReference type="ARBA" id="ARBA00022679"/>
    </source>
</evidence>
<accession>A0ABR2JH42</accession>
<dbReference type="Gene3D" id="3.40.50.150">
    <property type="entry name" value="Vaccinia Virus protein VP39"/>
    <property type="match status" value="1"/>
</dbReference>
<evidence type="ECO:0000256" key="3">
    <source>
        <dbReference type="ARBA" id="ARBA00022691"/>
    </source>
</evidence>
<dbReference type="InterPro" id="IPR029063">
    <property type="entry name" value="SAM-dependent_MTases_sf"/>
</dbReference>
<dbReference type="Proteomes" id="UP001390339">
    <property type="component" value="Unassembled WGS sequence"/>
</dbReference>
<evidence type="ECO:0000313" key="6">
    <source>
        <dbReference type="Proteomes" id="UP001390339"/>
    </source>
</evidence>
<gene>
    <name evidence="5" type="ORF">PGQ11_001864</name>
</gene>
<dbReference type="SUPFAM" id="SSF53335">
    <property type="entry name" value="S-adenosyl-L-methionine-dependent methyltransferases"/>
    <property type="match status" value="1"/>
</dbReference>
<dbReference type="PANTHER" id="PTHR43712">
    <property type="entry name" value="PUTATIVE (AFU_ORTHOLOGUE AFUA_4G14580)-RELATED"/>
    <property type="match status" value="1"/>
</dbReference>
<dbReference type="InterPro" id="IPR016461">
    <property type="entry name" value="COMT-like"/>
</dbReference>
<evidence type="ECO:0000256" key="1">
    <source>
        <dbReference type="ARBA" id="ARBA00022603"/>
    </source>
</evidence>
<dbReference type="GO" id="GO:0008168">
    <property type="term" value="F:methyltransferase activity"/>
    <property type="evidence" value="ECO:0007669"/>
    <property type="project" value="UniProtKB-KW"/>
</dbReference>
<protein>
    <submittedName>
        <fullName evidence="5">S-adenosyl-L-methionine-dependent methyltransferase</fullName>
    </submittedName>
</protein>
<dbReference type="Pfam" id="PF00891">
    <property type="entry name" value="Methyltransf_2"/>
    <property type="match status" value="1"/>
</dbReference>
<dbReference type="PROSITE" id="PS51683">
    <property type="entry name" value="SAM_OMT_II"/>
    <property type="match status" value="1"/>
</dbReference>
<dbReference type="PANTHER" id="PTHR43712:SF17">
    <property type="entry name" value="O-METHYLTRANSFERASE"/>
    <property type="match status" value="1"/>
</dbReference>
<name>A0ABR2JH42_9PEZI</name>
<dbReference type="GO" id="GO:0032259">
    <property type="term" value="P:methylation"/>
    <property type="evidence" value="ECO:0007669"/>
    <property type="project" value="UniProtKB-KW"/>
</dbReference>
<dbReference type="InterPro" id="IPR036388">
    <property type="entry name" value="WH-like_DNA-bd_sf"/>
</dbReference>
<dbReference type="InterPro" id="IPR001077">
    <property type="entry name" value="COMT_C"/>
</dbReference>
<proteinExistence type="predicted"/>
<evidence type="ECO:0000313" key="5">
    <source>
        <dbReference type="EMBL" id="KAK8876918.1"/>
    </source>
</evidence>
<sequence>MAKGIEENQAVTVATATSPSNLAAVPQLIKELAEGVGCLESGGNEARQALAIKARTLMQALETPRETMIKHCWAQPAVNAAILCGNECGLWKLMAKNGNRPQKVKELAGALNVDPVLLNRLLRHLGAMGYLLEVGEDEYKPTSFSLSLSLPIMNGGYPSLVTLGTPAFVNLHEYERARGWKNPTEAQDSPLMHAHQTDLNYFGLAATRGYLEHFNHHMGGYRQGRLPWMAPGFVPVQDVLIEGAEQNSPDAVFMVDVGGGLGHDLLEFHRYHPDAPGRLIVQDLPQVVKSIVSSEENKALTPMAHNFFEEQPIKGARAYYMHSVLHDWPDERAEVIVNQIKAAMRPGYSKLLINENVIPRTDAYWETSALDLVMLSLLSAQERTERDWRDLLESRCGLRIVKIWSGGRGVESLIECELKL</sequence>
<dbReference type="Gene3D" id="1.10.10.10">
    <property type="entry name" value="Winged helix-like DNA-binding domain superfamily/Winged helix DNA-binding domain"/>
    <property type="match status" value="1"/>
</dbReference>
<feature type="domain" description="O-methyltransferase C-terminal" evidence="4">
    <location>
        <begin position="254"/>
        <end position="394"/>
    </location>
</feature>
<dbReference type="SUPFAM" id="SSF46785">
    <property type="entry name" value="Winged helix' DNA-binding domain"/>
    <property type="match status" value="1"/>
</dbReference>
<dbReference type="InterPro" id="IPR036390">
    <property type="entry name" value="WH_DNA-bd_sf"/>
</dbReference>
<keyword evidence="3" id="KW-0949">S-adenosyl-L-methionine</keyword>
<dbReference type="EMBL" id="JAPCWZ010000002">
    <property type="protein sequence ID" value="KAK8876918.1"/>
    <property type="molecule type" value="Genomic_DNA"/>
</dbReference>
<keyword evidence="1 5" id="KW-0489">Methyltransferase</keyword>
<keyword evidence="2" id="KW-0808">Transferase</keyword>
<comment type="caution">
    <text evidence="5">The sequence shown here is derived from an EMBL/GenBank/DDBJ whole genome shotgun (WGS) entry which is preliminary data.</text>
</comment>